<dbReference type="AlphaFoldDB" id="A0AAN8TDV8"/>
<proteinExistence type="inferred from homology"/>
<dbReference type="Gene3D" id="1.20.1250.20">
    <property type="entry name" value="MFS general substrate transporter like domains"/>
    <property type="match status" value="1"/>
</dbReference>
<dbReference type="InterPro" id="IPR036259">
    <property type="entry name" value="MFS_trans_sf"/>
</dbReference>
<protein>
    <submittedName>
        <fullName evidence="2">Uncharacterized protein</fullName>
    </submittedName>
</protein>
<evidence type="ECO:0000256" key="1">
    <source>
        <dbReference type="ARBA" id="ARBA00044504"/>
    </source>
</evidence>
<sequence length="131" mass="14283">MIYSVVFTQMTPVLVEQGKAMKTTIVNFRIPVASTSAIDILSVALVIFPKHRVLDHLSIGATLRMSKVDIHAAGILKFTFVVFMASPCSTKSDVICGKTTEEKLPLAVITLLLVAKLLKYHHSCSNLEPAT</sequence>
<keyword evidence="3" id="KW-1185">Reference proteome</keyword>
<evidence type="ECO:0000313" key="2">
    <source>
        <dbReference type="EMBL" id="KAK6785355.1"/>
    </source>
</evidence>
<evidence type="ECO:0000313" key="3">
    <source>
        <dbReference type="Proteomes" id="UP001371456"/>
    </source>
</evidence>
<name>A0AAN8TDV8_SOLBU</name>
<accession>A0AAN8TDV8</accession>
<dbReference type="Proteomes" id="UP001371456">
    <property type="component" value="Unassembled WGS sequence"/>
</dbReference>
<comment type="similarity">
    <text evidence="1">Belongs to the major facilitator superfamily. Phosphate:H(+) symporter (TC 2.A.1.9) family.</text>
</comment>
<comment type="caution">
    <text evidence="2">The sequence shown here is derived from an EMBL/GenBank/DDBJ whole genome shotgun (WGS) entry which is preliminary data.</text>
</comment>
<organism evidence="2 3">
    <name type="scientific">Solanum bulbocastanum</name>
    <name type="common">Wild potato</name>
    <dbReference type="NCBI Taxonomy" id="147425"/>
    <lineage>
        <taxon>Eukaryota</taxon>
        <taxon>Viridiplantae</taxon>
        <taxon>Streptophyta</taxon>
        <taxon>Embryophyta</taxon>
        <taxon>Tracheophyta</taxon>
        <taxon>Spermatophyta</taxon>
        <taxon>Magnoliopsida</taxon>
        <taxon>eudicotyledons</taxon>
        <taxon>Gunneridae</taxon>
        <taxon>Pentapetalae</taxon>
        <taxon>asterids</taxon>
        <taxon>lamiids</taxon>
        <taxon>Solanales</taxon>
        <taxon>Solanaceae</taxon>
        <taxon>Solanoideae</taxon>
        <taxon>Solaneae</taxon>
        <taxon>Solanum</taxon>
    </lineage>
</organism>
<reference evidence="2 3" key="1">
    <citation type="submission" date="2024-02" db="EMBL/GenBank/DDBJ databases">
        <title>de novo genome assembly of Solanum bulbocastanum strain 11H21.</title>
        <authorList>
            <person name="Hosaka A.J."/>
        </authorList>
    </citation>
    <scope>NUCLEOTIDE SEQUENCE [LARGE SCALE GENOMIC DNA]</scope>
    <source>
        <tissue evidence="2">Young leaves</tissue>
    </source>
</reference>
<gene>
    <name evidence="2" type="ORF">RDI58_018810</name>
</gene>
<dbReference type="EMBL" id="JBANQN010000007">
    <property type="protein sequence ID" value="KAK6785355.1"/>
    <property type="molecule type" value="Genomic_DNA"/>
</dbReference>